<dbReference type="Proteomes" id="UP001381693">
    <property type="component" value="Unassembled WGS sequence"/>
</dbReference>
<feature type="domain" description="POLO box" evidence="2">
    <location>
        <begin position="76"/>
        <end position="115"/>
    </location>
</feature>
<dbReference type="InterPro" id="IPR036947">
    <property type="entry name" value="POLO_box_dom_sf"/>
</dbReference>
<dbReference type="Gene3D" id="3.30.1120.30">
    <property type="entry name" value="POLO box domain"/>
    <property type="match status" value="1"/>
</dbReference>
<dbReference type="CDD" id="cd13118">
    <property type="entry name" value="POLO_box_1"/>
    <property type="match status" value="1"/>
</dbReference>
<sequence length="115" mass="12430">MKVGLKDALKKGDGSSLAKGGAQQPSTAQGTISVPPDCYLKELYTQITAVVTSNPDDREGIIDEESDDPTALPLIWVSKWVDYSDKYGLGYQLCDDSIGVLFNDFTKLLLLADGE</sequence>
<feature type="region of interest" description="Disordered" evidence="1">
    <location>
        <begin position="1"/>
        <end position="33"/>
    </location>
</feature>
<keyword evidence="4" id="KW-1185">Reference proteome</keyword>
<dbReference type="AlphaFoldDB" id="A0AAN8XNC4"/>
<gene>
    <name evidence="3" type="primary">PLK1_4</name>
    <name evidence="3" type="ORF">SK128_003649</name>
</gene>
<dbReference type="InterPro" id="IPR000959">
    <property type="entry name" value="POLO_box_dom"/>
</dbReference>
<dbReference type="SUPFAM" id="SSF82615">
    <property type="entry name" value="Polo-box domain"/>
    <property type="match status" value="1"/>
</dbReference>
<protein>
    <submittedName>
        <fullName evidence="3">Serine/threonine-protein kinase plk1</fullName>
        <ecNumber evidence="3">2.7.11.21</ecNumber>
    </submittedName>
</protein>
<feature type="compositionally biased region" description="Polar residues" evidence="1">
    <location>
        <begin position="23"/>
        <end position="32"/>
    </location>
</feature>
<evidence type="ECO:0000313" key="4">
    <source>
        <dbReference type="Proteomes" id="UP001381693"/>
    </source>
</evidence>
<accession>A0AAN8XNC4</accession>
<dbReference type="EMBL" id="JAXCGZ010005664">
    <property type="protein sequence ID" value="KAK7081260.1"/>
    <property type="molecule type" value="Genomic_DNA"/>
</dbReference>
<dbReference type="PROSITE" id="PS50078">
    <property type="entry name" value="POLO_BOX"/>
    <property type="match status" value="1"/>
</dbReference>
<dbReference type="InterPro" id="IPR033701">
    <property type="entry name" value="POLO_box_1"/>
</dbReference>
<comment type="caution">
    <text evidence="3">The sequence shown here is derived from an EMBL/GenBank/DDBJ whole genome shotgun (WGS) entry which is preliminary data.</text>
</comment>
<evidence type="ECO:0000256" key="1">
    <source>
        <dbReference type="SAM" id="MobiDB-lite"/>
    </source>
</evidence>
<dbReference type="GO" id="GO:0016301">
    <property type="term" value="F:kinase activity"/>
    <property type="evidence" value="ECO:0007669"/>
    <property type="project" value="UniProtKB-KW"/>
</dbReference>
<dbReference type="Pfam" id="PF00659">
    <property type="entry name" value="POLO_box"/>
    <property type="match status" value="1"/>
</dbReference>
<proteinExistence type="predicted"/>
<reference evidence="3 4" key="1">
    <citation type="submission" date="2023-11" db="EMBL/GenBank/DDBJ databases">
        <title>Halocaridina rubra genome assembly.</title>
        <authorList>
            <person name="Smith C."/>
        </authorList>
    </citation>
    <scope>NUCLEOTIDE SEQUENCE [LARGE SCALE GENOMIC DNA]</scope>
    <source>
        <strain evidence="3">EP-1</strain>
        <tissue evidence="3">Whole</tissue>
    </source>
</reference>
<keyword evidence="3" id="KW-0808">Transferase</keyword>
<feature type="compositionally biased region" description="Basic and acidic residues" evidence="1">
    <location>
        <begin position="1"/>
        <end position="13"/>
    </location>
</feature>
<evidence type="ECO:0000313" key="3">
    <source>
        <dbReference type="EMBL" id="KAK7081260.1"/>
    </source>
</evidence>
<dbReference type="EC" id="2.7.11.21" evidence="3"/>
<name>A0AAN8XNC4_HALRR</name>
<keyword evidence="3" id="KW-0418">Kinase</keyword>
<evidence type="ECO:0000259" key="2">
    <source>
        <dbReference type="PROSITE" id="PS50078"/>
    </source>
</evidence>
<organism evidence="3 4">
    <name type="scientific">Halocaridina rubra</name>
    <name type="common">Hawaiian red shrimp</name>
    <dbReference type="NCBI Taxonomy" id="373956"/>
    <lineage>
        <taxon>Eukaryota</taxon>
        <taxon>Metazoa</taxon>
        <taxon>Ecdysozoa</taxon>
        <taxon>Arthropoda</taxon>
        <taxon>Crustacea</taxon>
        <taxon>Multicrustacea</taxon>
        <taxon>Malacostraca</taxon>
        <taxon>Eumalacostraca</taxon>
        <taxon>Eucarida</taxon>
        <taxon>Decapoda</taxon>
        <taxon>Pleocyemata</taxon>
        <taxon>Caridea</taxon>
        <taxon>Atyoidea</taxon>
        <taxon>Atyidae</taxon>
        <taxon>Halocaridina</taxon>
    </lineage>
</organism>